<dbReference type="EMBL" id="UYRU01046397">
    <property type="protein sequence ID" value="VDN09097.1"/>
    <property type="molecule type" value="Genomic_DNA"/>
</dbReference>
<proteinExistence type="predicted"/>
<gene>
    <name evidence="1" type="ORF">DILT_LOCUS4928</name>
</gene>
<evidence type="ECO:0000313" key="1">
    <source>
        <dbReference type="EMBL" id="VDN09097.1"/>
    </source>
</evidence>
<organism evidence="1 2">
    <name type="scientific">Dibothriocephalus latus</name>
    <name type="common">Fish tapeworm</name>
    <name type="synonym">Diphyllobothrium latum</name>
    <dbReference type="NCBI Taxonomy" id="60516"/>
    <lineage>
        <taxon>Eukaryota</taxon>
        <taxon>Metazoa</taxon>
        <taxon>Spiralia</taxon>
        <taxon>Lophotrochozoa</taxon>
        <taxon>Platyhelminthes</taxon>
        <taxon>Cestoda</taxon>
        <taxon>Eucestoda</taxon>
        <taxon>Diphyllobothriidea</taxon>
        <taxon>Diphyllobothriidae</taxon>
        <taxon>Dibothriocephalus</taxon>
    </lineage>
</organism>
<reference evidence="1 2" key="1">
    <citation type="submission" date="2018-11" db="EMBL/GenBank/DDBJ databases">
        <authorList>
            <consortium name="Pathogen Informatics"/>
        </authorList>
    </citation>
    <scope>NUCLEOTIDE SEQUENCE [LARGE SCALE GENOMIC DNA]</scope>
</reference>
<accession>A0A3P7LB83</accession>
<dbReference type="AlphaFoldDB" id="A0A3P7LB83"/>
<keyword evidence="2" id="KW-1185">Reference proteome</keyword>
<dbReference type="Proteomes" id="UP000281553">
    <property type="component" value="Unassembled WGS sequence"/>
</dbReference>
<protein>
    <submittedName>
        <fullName evidence="1">Uncharacterized protein</fullName>
    </submittedName>
</protein>
<sequence length="68" mass="8763">MRLLRLLRNFWLPRRLLWSLRSWFRSWCRFWNGCRFWFWTSLWRPFVWSLTDVIASVEEGNDFQSKRY</sequence>
<name>A0A3P7LB83_DIBLA</name>
<evidence type="ECO:0000313" key="2">
    <source>
        <dbReference type="Proteomes" id="UP000281553"/>
    </source>
</evidence>